<organism evidence="1 2">
    <name type="scientific">Clostridium perfringens</name>
    <dbReference type="NCBI Taxonomy" id="1502"/>
    <lineage>
        <taxon>Bacteria</taxon>
        <taxon>Bacillati</taxon>
        <taxon>Bacillota</taxon>
        <taxon>Clostridia</taxon>
        <taxon>Eubacteriales</taxon>
        <taxon>Clostridiaceae</taxon>
        <taxon>Clostridium</taxon>
    </lineage>
</organism>
<name>A0A2X2YFW1_CLOPF</name>
<evidence type="ECO:0000313" key="2">
    <source>
        <dbReference type="Proteomes" id="UP000249986"/>
    </source>
</evidence>
<proteinExistence type="predicted"/>
<accession>A0A2X2YFW1</accession>
<dbReference type="EMBL" id="UAWG01000025">
    <property type="protein sequence ID" value="SQB61833.1"/>
    <property type="molecule type" value="Genomic_DNA"/>
</dbReference>
<reference evidence="1 2" key="1">
    <citation type="submission" date="2018-06" db="EMBL/GenBank/DDBJ databases">
        <authorList>
            <consortium name="Pathogen Informatics"/>
            <person name="Doyle S."/>
        </authorList>
    </citation>
    <scope>NUCLEOTIDE SEQUENCE [LARGE SCALE GENOMIC DNA]</scope>
    <source>
        <strain evidence="1 2">NCTC10719</strain>
    </source>
</reference>
<dbReference type="Proteomes" id="UP000249986">
    <property type="component" value="Unassembled WGS sequence"/>
</dbReference>
<protein>
    <submittedName>
        <fullName evidence="1">Uncharacterized protein</fullName>
    </submittedName>
</protein>
<dbReference type="AlphaFoldDB" id="A0A2X2YFW1"/>
<sequence>MKVKIHPNTLDKVKDMLDNSDKDALRIKACSSG</sequence>
<evidence type="ECO:0000313" key="1">
    <source>
        <dbReference type="EMBL" id="SQB61833.1"/>
    </source>
</evidence>
<gene>
    <name evidence="1" type="ORF">NCTC10719_03528</name>
</gene>